<dbReference type="GO" id="GO:0003899">
    <property type="term" value="F:DNA-directed RNA polymerase activity"/>
    <property type="evidence" value="ECO:0007669"/>
    <property type="project" value="EnsemblFungi"/>
</dbReference>
<comment type="caution">
    <text evidence="6">The sequence shown here is derived from an EMBL/GenBank/DDBJ whole genome shotgun (WGS) entry which is preliminary data.</text>
</comment>
<protein>
    <submittedName>
        <fullName evidence="6">DNA-directed RNA polymerase I subunit rpa49</fullName>
    </submittedName>
</protein>
<gene>
    <name evidence="6" type="ORF">NEOLI_000006</name>
</gene>
<reference evidence="6 7" key="1">
    <citation type="submission" date="2016-04" db="EMBL/GenBank/DDBJ databases">
        <title>Evolutionary innovation and constraint leading to complex multicellularity in the Ascomycota.</title>
        <authorList>
            <person name="Cisse O."/>
            <person name="Nguyen A."/>
            <person name="Hewitt D.A."/>
            <person name="Jedd G."/>
            <person name="Stajich J.E."/>
        </authorList>
    </citation>
    <scope>NUCLEOTIDE SEQUENCE [LARGE SCALE GENOMIC DNA]</scope>
    <source>
        <strain evidence="6 7">DAH-3</strain>
    </source>
</reference>
<dbReference type="EMBL" id="LXFE01000126">
    <property type="protein sequence ID" value="OLL26991.1"/>
    <property type="molecule type" value="Genomic_DNA"/>
</dbReference>
<evidence type="ECO:0000256" key="5">
    <source>
        <dbReference type="ARBA" id="ARBA00023242"/>
    </source>
</evidence>
<proteinExistence type="inferred from homology"/>
<sequence>MPPDKKRRYSASDISIDSISVSHPETATPPAFLASFPGIEPPTSAKFTASIRQGKDANDYHLRGRTSRMEYNGLNNIDEEVGAYDFYIGIFDGNTKDLKLVPTPMFVMNRTIKDLQSAHKKPSKTSYVDQRNALGETFGTKKSRLAIKSELSNQVDSTSLSKLADTIIDNVKTATENLPSAEILKQVTDADRPIPPPNMSATNVQEAYNLSDIITEDELSAINVKSLIKAKEPGQRAELLPFSTSQYINEKLNRTLSGDAKDVKRIKILYYISLLMAFHTHERMVWKKDKLAMNLKQPPQILIDGLMRRFTDISGIGQPGFSARIKINAKASDKVLCYLFCLCLMLDNYSADIYTLSTDLSLRPQECTELFKTLGCKITLLTETQRSAIGISKAEAAQRKRAVLKVPLEFPVVKKGPKK</sequence>
<comment type="similarity">
    <text evidence="2">Belongs to the eukaryotic RPA49/POLR1E RNA polymerase subunit family.</text>
</comment>
<evidence type="ECO:0000256" key="1">
    <source>
        <dbReference type="ARBA" id="ARBA00004604"/>
    </source>
</evidence>
<dbReference type="Pfam" id="PF06870">
    <property type="entry name" value="RNA_pol_I_A49"/>
    <property type="match status" value="1"/>
</dbReference>
<dbReference type="GO" id="GO:0006362">
    <property type="term" value="P:transcription elongation by RNA polymerase I"/>
    <property type="evidence" value="ECO:0007669"/>
    <property type="project" value="EnsemblFungi"/>
</dbReference>
<dbReference type="OMA" id="DVYPFDE"/>
<dbReference type="Proteomes" id="UP000186594">
    <property type="component" value="Unassembled WGS sequence"/>
</dbReference>
<keyword evidence="5" id="KW-0539">Nucleus</keyword>
<evidence type="ECO:0000256" key="2">
    <source>
        <dbReference type="ARBA" id="ARBA00009430"/>
    </source>
</evidence>
<organism evidence="6 7">
    <name type="scientific">Neolecta irregularis (strain DAH-3)</name>
    <dbReference type="NCBI Taxonomy" id="1198029"/>
    <lineage>
        <taxon>Eukaryota</taxon>
        <taxon>Fungi</taxon>
        <taxon>Dikarya</taxon>
        <taxon>Ascomycota</taxon>
        <taxon>Taphrinomycotina</taxon>
        <taxon>Neolectales</taxon>
        <taxon>Neolectaceae</taxon>
        <taxon>Neolecta</taxon>
    </lineage>
</organism>
<dbReference type="GO" id="GO:0003677">
    <property type="term" value="F:DNA binding"/>
    <property type="evidence" value="ECO:0007669"/>
    <property type="project" value="EnsemblFungi"/>
</dbReference>
<keyword evidence="7" id="KW-1185">Reference proteome</keyword>
<keyword evidence="3 6" id="KW-0240">DNA-directed RNA polymerase</keyword>
<evidence type="ECO:0000256" key="3">
    <source>
        <dbReference type="ARBA" id="ARBA00022478"/>
    </source>
</evidence>
<dbReference type="GO" id="GO:0006363">
    <property type="term" value="P:termination of RNA polymerase I transcription"/>
    <property type="evidence" value="ECO:0007669"/>
    <property type="project" value="EnsemblFungi"/>
</dbReference>
<keyword evidence="4" id="KW-0804">Transcription</keyword>
<comment type="subcellular location">
    <subcellularLocation>
        <location evidence="1">Nucleus</location>
        <location evidence="1">Nucleolus</location>
    </subcellularLocation>
</comment>
<evidence type="ECO:0000256" key="4">
    <source>
        <dbReference type="ARBA" id="ARBA00023163"/>
    </source>
</evidence>
<dbReference type="GO" id="GO:0005736">
    <property type="term" value="C:RNA polymerase I complex"/>
    <property type="evidence" value="ECO:0007669"/>
    <property type="project" value="EnsemblFungi"/>
</dbReference>
<accession>A0A1U7LWV4</accession>
<evidence type="ECO:0000313" key="7">
    <source>
        <dbReference type="Proteomes" id="UP000186594"/>
    </source>
</evidence>
<evidence type="ECO:0000313" key="6">
    <source>
        <dbReference type="EMBL" id="OLL26991.1"/>
    </source>
</evidence>
<dbReference type="InterPro" id="IPR009668">
    <property type="entry name" value="RNA_pol-assoc_fac_A49-like"/>
</dbReference>
<dbReference type="AlphaFoldDB" id="A0A1U7LWV4"/>
<name>A0A1U7LWV4_NEOID</name>
<dbReference type="PANTHER" id="PTHR14440">
    <property type="entry name" value="DNA-DIRECTED RNA POLYMERASE I SUBUNIT RPA49"/>
    <property type="match status" value="1"/>
</dbReference>
<dbReference type="GO" id="GO:0006361">
    <property type="term" value="P:transcription initiation at RNA polymerase I promoter"/>
    <property type="evidence" value="ECO:0007669"/>
    <property type="project" value="EnsemblFungi"/>
</dbReference>
<dbReference type="OrthoDB" id="532500at2759"/>
<dbReference type="STRING" id="1198029.A0A1U7LWV4"/>